<organism evidence="2 3">
    <name type="scientific">Prunus dulcis</name>
    <name type="common">Almond</name>
    <name type="synonym">Amygdalus dulcis</name>
    <dbReference type="NCBI Taxonomy" id="3755"/>
    <lineage>
        <taxon>Eukaryota</taxon>
        <taxon>Viridiplantae</taxon>
        <taxon>Streptophyta</taxon>
        <taxon>Embryophyta</taxon>
        <taxon>Tracheophyta</taxon>
        <taxon>Spermatophyta</taxon>
        <taxon>Magnoliopsida</taxon>
        <taxon>eudicotyledons</taxon>
        <taxon>Gunneridae</taxon>
        <taxon>Pentapetalae</taxon>
        <taxon>rosids</taxon>
        <taxon>fabids</taxon>
        <taxon>Rosales</taxon>
        <taxon>Rosaceae</taxon>
        <taxon>Amygdaloideae</taxon>
        <taxon>Amygdaleae</taxon>
        <taxon>Prunus</taxon>
    </lineage>
</organism>
<evidence type="ECO:0000313" key="3">
    <source>
        <dbReference type="Proteomes" id="UP001054821"/>
    </source>
</evidence>
<dbReference type="Proteomes" id="UP001054821">
    <property type="component" value="Chromosome 8"/>
</dbReference>
<dbReference type="AlphaFoldDB" id="A0AAD4YPV3"/>
<accession>A0AAD4YPV3</accession>
<feature type="compositionally biased region" description="Basic and acidic residues" evidence="1">
    <location>
        <begin position="27"/>
        <end position="36"/>
    </location>
</feature>
<reference evidence="2 3" key="1">
    <citation type="journal article" date="2022" name="G3 (Bethesda)">
        <title>Whole-genome sequence and methylome profiling of the almond [Prunus dulcis (Mill.) D.A. Webb] cultivar 'Nonpareil'.</title>
        <authorList>
            <person name="D'Amico-Willman K.M."/>
            <person name="Ouma W.Z."/>
            <person name="Meulia T."/>
            <person name="Sideli G.M."/>
            <person name="Gradziel T.M."/>
            <person name="Fresnedo-Ramirez J."/>
        </authorList>
    </citation>
    <scope>NUCLEOTIDE SEQUENCE [LARGE SCALE GENOMIC DNA]</scope>
    <source>
        <strain evidence="2">Clone GOH B32 T37-40</strain>
    </source>
</reference>
<protein>
    <submittedName>
        <fullName evidence="2">Uncharacterized protein</fullName>
    </submittedName>
</protein>
<keyword evidence="3" id="KW-1185">Reference proteome</keyword>
<evidence type="ECO:0000256" key="1">
    <source>
        <dbReference type="SAM" id="MobiDB-lite"/>
    </source>
</evidence>
<feature type="region of interest" description="Disordered" evidence="1">
    <location>
        <begin position="27"/>
        <end position="60"/>
    </location>
</feature>
<evidence type="ECO:0000313" key="2">
    <source>
        <dbReference type="EMBL" id="KAI5316208.1"/>
    </source>
</evidence>
<proteinExistence type="predicted"/>
<sequence>MPSNSLHLLSTWLKLISNTNRLDKAELYGLRSDRQGSRKGQSSSREHKGKTTGPTSLADHRSTLGESINHIHCCFRSTGERLLEYWVEDSLLPNSPIDLIKFQHESDDDDVSTIDDLDPAPTKMEDNHLEVYDPLLEINVGTKGESRPLFVSNFLNLKLSVKIIGLLYECKDCFAWDYHGMLGLPRGLLEHKLKIKDRHTPNRNPSMAQIAIGIQMPEDCVQRIIKVGKKSLPSVLTRGMEIDVNSAIITEDDWRNPIINYLQYPTLPFEKRVRIMALNYLMWNGDLVRKTKDEVLLRCLGKKEYIKSWEKLMTESVESPRRKKDVLVNQKIWLLLANYDRRLY</sequence>
<gene>
    <name evidence="2" type="ORF">L3X38_045384</name>
</gene>
<comment type="caution">
    <text evidence="2">The sequence shown here is derived from an EMBL/GenBank/DDBJ whole genome shotgun (WGS) entry which is preliminary data.</text>
</comment>
<name>A0AAD4YPV3_PRUDU</name>
<dbReference type="EMBL" id="JAJFAZ020000008">
    <property type="protein sequence ID" value="KAI5316208.1"/>
    <property type="molecule type" value="Genomic_DNA"/>
</dbReference>